<dbReference type="InterPro" id="IPR050956">
    <property type="entry name" value="2C_system_His_kinase"/>
</dbReference>
<protein>
    <submittedName>
        <fullName evidence="6">Uncharacterized protein</fullName>
    </submittedName>
</protein>
<dbReference type="OrthoDB" id="60033at2759"/>
<feature type="transmembrane region" description="Helical" evidence="3">
    <location>
        <begin position="102"/>
        <end position="121"/>
    </location>
</feature>
<dbReference type="EMBL" id="CAJJDN010000156">
    <property type="protein sequence ID" value="CAD8125045.1"/>
    <property type="molecule type" value="Genomic_DNA"/>
</dbReference>
<gene>
    <name evidence="6" type="ORF">PSON_ATCC_30995.1.T1560006</name>
</gene>
<dbReference type="InterPro" id="IPR003661">
    <property type="entry name" value="HisK_dim/P_dom"/>
</dbReference>
<evidence type="ECO:0000256" key="3">
    <source>
        <dbReference type="SAM" id="Phobius"/>
    </source>
</evidence>
<feature type="modified residue" description="4-aspartylphosphate" evidence="2">
    <location>
        <position position="745"/>
    </location>
</feature>
<evidence type="ECO:0000313" key="6">
    <source>
        <dbReference type="EMBL" id="CAD8125045.1"/>
    </source>
</evidence>
<dbReference type="InterPro" id="IPR005467">
    <property type="entry name" value="His_kinase_dom"/>
</dbReference>
<dbReference type="PROSITE" id="PS50110">
    <property type="entry name" value="RESPONSE_REGULATORY"/>
    <property type="match status" value="1"/>
</dbReference>
<dbReference type="PROSITE" id="PS50109">
    <property type="entry name" value="HIS_KIN"/>
    <property type="match status" value="1"/>
</dbReference>
<dbReference type="SMART" id="SM00387">
    <property type="entry name" value="HATPase_c"/>
    <property type="match status" value="1"/>
</dbReference>
<organism evidence="6 7">
    <name type="scientific">Paramecium sonneborni</name>
    <dbReference type="NCBI Taxonomy" id="65129"/>
    <lineage>
        <taxon>Eukaryota</taxon>
        <taxon>Sar</taxon>
        <taxon>Alveolata</taxon>
        <taxon>Ciliophora</taxon>
        <taxon>Intramacronucleata</taxon>
        <taxon>Oligohymenophorea</taxon>
        <taxon>Peniculida</taxon>
        <taxon>Parameciidae</taxon>
        <taxon>Paramecium</taxon>
    </lineage>
</organism>
<keyword evidence="7" id="KW-1185">Reference proteome</keyword>
<feature type="domain" description="Response regulatory" evidence="5">
    <location>
        <begin position="695"/>
        <end position="807"/>
    </location>
</feature>
<keyword evidence="3" id="KW-1133">Transmembrane helix</keyword>
<dbReference type="CDD" id="cd17546">
    <property type="entry name" value="REC_hyHK_CKI1_RcsC-like"/>
    <property type="match status" value="1"/>
</dbReference>
<accession>A0A8S1REF3</accession>
<dbReference type="InterPro" id="IPR003594">
    <property type="entry name" value="HATPase_dom"/>
</dbReference>
<dbReference type="CDD" id="cd00082">
    <property type="entry name" value="HisKA"/>
    <property type="match status" value="1"/>
</dbReference>
<proteinExistence type="predicted"/>
<evidence type="ECO:0000259" key="5">
    <source>
        <dbReference type="PROSITE" id="PS50110"/>
    </source>
</evidence>
<dbReference type="InterPro" id="IPR001789">
    <property type="entry name" value="Sig_transdc_resp-reg_receiver"/>
</dbReference>
<keyword evidence="3" id="KW-0472">Membrane</keyword>
<evidence type="ECO:0000256" key="2">
    <source>
        <dbReference type="PROSITE-ProRule" id="PRU00169"/>
    </source>
</evidence>
<feature type="transmembrane region" description="Helical" evidence="3">
    <location>
        <begin position="163"/>
        <end position="181"/>
    </location>
</feature>
<dbReference type="Proteomes" id="UP000692954">
    <property type="component" value="Unassembled WGS sequence"/>
</dbReference>
<dbReference type="SMART" id="SM00448">
    <property type="entry name" value="REC"/>
    <property type="match status" value="1"/>
</dbReference>
<name>A0A8S1REF3_9CILI</name>
<keyword evidence="3" id="KW-0812">Transmembrane</keyword>
<reference evidence="6" key="1">
    <citation type="submission" date="2021-01" db="EMBL/GenBank/DDBJ databases">
        <authorList>
            <consortium name="Genoscope - CEA"/>
            <person name="William W."/>
        </authorList>
    </citation>
    <scope>NUCLEOTIDE SEQUENCE</scope>
</reference>
<dbReference type="Pfam" id="PF02518">
    <property type="entry name" value="HATPase_c"/>
    <property type="match status" value="1"/>
</dbReference>
<dbReference type="GO" id="GO:0000155">
    <property type="term" value="F:phosphorelay sensor kinase activity"/>
    <property type="evidence" value="ECO:0007669"/>
    <property type="project" value="InterPro"/>
</dbReference>
<dbReference type="AlphaFoldDB" id="A0A8S1REF3"/>
<comment type="caution">
    <text evidence="6">The sequence shown here is derived from an EMBL/GenBank/DDBJ whole genome shotgun (WGS) entry which is preliminary data.</text>
</comment>
<dbReference type="SMART" id="SM00388">
    <property type="entry name" value="HisKA"/>
    <property type="match status" value="1"/>
</dbReference>
<evidence type="ECO:0000259" key="4">
    <source>
        <dbReference type="PROSITE" id="PS50109"/>
    </source>
</evidence>
<dbReference type="Pfam" id="PF00072">
    <property type="entry name" value="Response_reg"/>
    <property type="match status" value="1"/>
</dbReference>
<feature type="transmembrane region" description="Helical" evidence="3">
    <location>
        <begin position="141"/>
        <end position="156"/>
    </location>
</feature>
<evidence type="ECO:0000313" key="7">
    <source>
        <dbReference type="Proteomes" id="UP000692954"/>
    </source>
</evidence>
<sequence length="807" mass="94285">MQYISSLSRNLQSGNVFLNPSLNFRDRNVQKSFNIFQEELNKSTMILIETFKIFLELALTISSIVQDSQSFQSYTLIVFPLSSLLQIWSINRNSKYNDYYKIIHVLALNIFLSFYANQFLIDGYVQLYYIYVTQSLNNKKYLISYFAITYMTYLYFQNQFDWILIPFQLIFIFAISVSIYLRERRKLVYFFEKFNFSHDLSYQEAMLNHSFQQNLFVIKLNSHLSFQDQFKVLFFNQACEKEFATIQEIYQRLKEIYIINDNKQNNSLQNMKINQCQEFLKNNLKVPRSESINIYDQPTSFNQILYLYIKNSENNKLQDYLPLQLIGLMSDQQNNQHKTYDILVSPCIWKHQESFLVSLIEITDRIKISQLEKLDQYKDNILATVTHDLKNPIGVIQSIITLVQHNLYQLSEIQTNLDIQQKIQSSCNLLEICQTNVQIIQSFINDLQDFAQIKKQKLKLSISQIDLLQLIQDINNVFQIQIEKKNLQLEIVSNLQQSNQCNNDPLRIKQILFNLISNSIKFTSKGKISIIFCDDSYDIAEFCKNVKEQIETNKSVVDINTLLKSKQSLILCTVSDNGSGMSKEIQKRLFRNFGTYDNDSNSNKNGVGLGLIICKQLCGYIGPLQYIYLQSQVGVGSSFQFVIYKNNDKQSILQQEQFSIDSIDYDQANSPYKNIFSTNHLTPLDKNIKKRDQLQVLIVDDESFNIMLLKIQLQKIGINKVDSAFNGQEAIDLVIKQNYDIIFLDLNMPNMNGLQCMYEIKKINSDIKIYILTAFNDRKTQKMCIDAGVNKILSKPLNCQELEQLII</sequence>
<feature type="domain" description="Histidine kinase" evidence="4">
    <location>
        <begin position="384"/>
        <end position="647"/>
    </location>
</feature>
<keyword evidence="1 2" id="KW-0597">Phosphoprotein</keyword>
<dbReference type="PANTHER" id="PTHR43719:SF28">
    <property type="entry name" value="PEROXIDE STRESS-ACTIVATED HISTIDINE KINASE MAK1-RELATED"/>
    <property type="match status" value="1"/>
</dbReference>
<evidence type="ECO:0000256" key="1">
    <source>
        <dbReference type="ARBA" id="ARBA00022553"/>
    </source>
</evidence>
<dbReference type="PANTHER" id="PTHR43719">
    <property type="entry name" value="TWO-COMPONENT HISTIDINE KINASE"/>
    <property type="match status" value="1"/>
</dbReference>